<name>A0A6J6N164_9ZZZZ</name>
<dbReference type="GO" id="GO:0016020">
    <property type="term" value="C:membrane"/>
    <property type="evidence" value="ECO:0007669"/>
    <property type="project" value="InterPro"/>
</dbReference>
<evidence type="ECO:0000256" key="1">
    <source>
        <dbReference type="SAM" id="MobiDB-lite"/>
    </source>
</evidence>
<sequence length="1747" mass="178678">MDLDPLSNDSVSTDSDNGNPMIGQVTISTGQLGCTIKLASSTYKQAEISPRLTCDGTSGVGYSRFTLSGLTKGTDYTSASLSIFKANGDVLVSGGTTWDNVAFNSDNYVDLTSIVATDLGKNGVFKINYVGKTTTAAATGTLLMKSDSAQLCLSLTAKMVCPNTVLVGTPTDSTTNFSATGATITAANVRTDYTVTSGNLTIGAPLASECGFVLSAVIGRGQASQAFPANPVAVEGAVAYLTDTSGTILNDANGNPIKATSDANGNLSFGAIKAGSYKVAFADFPLVNGVGAGDIASTYISQYRFVTGEINRTPQNPDANFTTIQTPLTTPTFTGIAGTPLVVKALYVMRAVAGNDTVGIKGGATSTIDVLANDKPTTTASFTTSSLKICALGTSTGCTLTSLVIPNQGTYAVLSGKITFTPVSNYIGPVTTVTYQVADGYSNTPQTVYATLASTVVGAPTVAADTLSGNTLAAITVDVTANDTAAQGTTIDKSSVKLCAVSTTTNCALTSVAITGKGTYSVNNLGVVTFAPESGYVGAVPAITYSINDAAGNTGTSTVTATVTSTPPVITTGTLANVAQGIAMIPATQSVTVGSGSIPATGAWLLESGSLPAGLSLNANTGAISGTPTGTGSFTFTVKVTDSNGLVATKTETLNVYVAPEVTTTPLTVRAYSSAAMSIANTVTLGSASLQSSTGWSATGLPSGLSINGSTGVISGSVTADGTYNIVVRALDQNGLSDDATITLTITSKPTITTNATLASAVIGVQVSPISQTKTQGTATIPTTGAWSISAGALPAGMSLNPDTGEITGTPTQSGVFSFTVQLVDSAGEIATKAESLTVNSGPTITTDPLSYKLYKDVSTSITNNVTIGTGSIRSGTGWTATGLPAGVSINGSTGAITGTPTVTGTFQVTIRATDVNGLYDEETLAFSVVTRPLITTTTPLTNAVLGSAITAIPQTVTPGAANIPATGAWSIALGSLPTGLNFNANTGEITGTPSQTGVFTFTVKVIDSAGEWATKVESITVNSKPTITTSPLAVTIFTTDNAAISNTVNLGTGALLGIGAWTATGLPAGLSINTSTGLITGTPAGVGVSTVTLKVTDVNGLFDEETLTITVTLPVYGPTVTTAATTYKFGVNNNISVALDDFFASPFPLGKARDIINTATKGTNDLKPTGAWSATNLPPGLTIDANTGKISGTATTVGVYETEVKVTDLIGKFGTKILTINIVQGPKNTTPLNYTYEVDIPKRIGILPVTINQTYTLGSAALSNSRPVPFLVQGVKPPMVTEVNIVSGQIQVIPALAIGSKAGYGSFKLKTVIVDANGAYDMVTFTINIVKSGTNITSLTLPDSIANGTLITENQFTLAGTSSKKLPVTYSVTTPKVCEIDTATKKLKLLDGGKCSVTASSGTGATLSKDTKEFTITKLPQVVTIIAPGALVPGTLQEAPMPTDDPAGFQLYASVDTGLTPVYTSLDPNVCSVDAVGVVTWDADLTALPRVEADFHCRVSVSQPGDFTRGAAPAQVITLDATHVEPPAPEGGIAREPAQTAALPAKGGSTPMKGGNSFVVKVDTTKKVITVSPLSKGRWIGPIYADIKISYTPKGSAVEETQICARNYFGIAAKDSKTKKILTPALGGDMTIVPEMAKNAKDVAALIKTYQAMQGKYAVTKIVKGKKVVLPGYLDYKYFTGEATCVLNAKAYEAWKSGVQIKAVATVTRDRRWPTLYTRFKSTDWKNKVNSGTIYPTVVDWVITVG</sequence>
<feature type="region of interest" description="Disordered" evidence="1">
    <location>
        <begin position="1"/>
        <end position="20"/>
    </location>
</feature>
<dbReference type="NCBIfam" id="TIGR04225">
    <property type="entry name" value="CshA_fibril_rpt"/>
    <property type="match status" value="1"/>
</dbReference>
<dbReference type="InterPro" id="IPR015919">
    <property type="entry name" value="Cadherin-like_sf"/>
</dbReference>
<feature type="compositionally biased region" description="Polar residues" evidence="1">
    <location>
        <begin position="7"/>
        <end position="18"/>
    </location>
</feature>
<protein>
    <submittedName>
        <fullName evidence="3">Unannotated protein</fullName>
    </submittedName>
</protein>
<dbReference type="SUPFAM" id="SSF49313">
    <property type="entry name" value="Cadherin-like"/>
    <property type="match status" value="7"/>
</dbReference>
<dbReference type="GO" id="GO:0005509">
    <property type="term" value="F:calcium ion binding"/>
    <property type="evidence" value="ECO:0007669"/>
    <property type="project" value="InterPro"/>
</dbReference>
<feature type="domain" description="CshA" evidence="2">
    <location>
        <begin position="390"/>
        <end position="450"/>
    </location>
</feature>
<dbReference type="Pfam" id="PF05345">
    <property type="entry name" value="He_PIG"/>
    <property type="match status" value="7"/>
</dbReference>
<proteinExistence type="predicted"/>
<dbReference type="InterPro" id="IPR013783">
    <property type="entry name" value="Ig-like_fold"/>
</dbReference>
<feature type="domain" description="CshA" evidence="2">
    <location>
        <begin position="486"/>
        <end position="563"/>
    </location>
</feature>
<dbReference type="Pfam" id="PF19076">
    <property type="entry name" value="CshA_repeat"/>
    <property type="match status" value="2"/>
</dbReference>
<gene>
    <name evidence="3" type="ORF">UFOPK2373_00174</name>
</gene>
<accession>A0A6J6N164</accession>
<organism evidence="3">
    <name type="scientific">freshwater metagenome</name>
    <dbReference type="NCBI Taxonomy" id="449393"/>
    <lineage>
        <taxon>unclassified sequences</taxon>
        <taxon>metagenomes</taxon>
        <taxon>ecological metagenomes</taxon>
    </lineage>
</organism>
<evidence type="ECO:0000259" key="2">
    <source>
        <dbReference type="Pfam" id="PF19076"/>
    </source>
</evidence>
<reference evidence="3" key="1">
    <citation type="submission" date="2020-05" db="EMBL/GenBank/DDBJ databases">
        <authorList>
            <person name="Chiriac C."/>
            <person name="Salcher M."/>
            <person name="Ghai R."/>
            <person name="Kavagutti S V."/>
        </authorList>
    </citation>
    <scope>NUCLEOTIDE SEQUENCE</scope>
</reference>
<dbReference type="EMBL" id="CAEZXL010000015">
    <property type="protein sequence ID" value="CAB4679886.1"/>
    <property type="molecule type" value="Genomic_DNA"/>
</dbReference>
<evidence type="ECO:0000313" key="3">
    <source>
        <dbReference type="EMBL" id="CAB4679886.1"/>
    </source>
</evidence>
<dbReference type="InterPro" id="IPR026395">
    <property type="entry name" value="CshA_fibril"/>
</dbReference>
<dbReference type="Gene3D" id="2.60.40.10">
    <property type="entry name" value="Immunoglobulins"/>
    <property type="match status" value="7"/>
</dbReference>